<keyword evidence="4" id="KW-0472">Membrane</keyword>
<evidence type="ECO:0000313" key="8">
    <source>
        <dbReference type="Proteomes" id="UP000325081"/>
    </source>
</evidence>
<evidence type="ECO:0000256" key="3">
    <source>
        <dbReference type="ARBA" id="ARBA00022989"/>
    </source>
</evidence>
<comment type="similarity">
    <text evidence="5">Belongs to the SURF1 family.</text>
</comment>
<keyword evidence="5" id="KW-0496">Mitochondrion</keyword>
<gene>
    <name evidence="7" type="ORF">STAS_27547</name>
</gene>
<evidence type="ECO:0000256" key="4">
    <source>
        <dbReference type="ARBA" id="ARBA00023136"/>
    </source>
</evidence>
<evidence type="ECO:0000256" key="2">
    <source>
        <dbReference type="ARBA" id="ARBA00022692"/>
    </source>
</evidence>
<dbReference type="PANTHER" id="PTHR23427:SF2">
    <property type="entry name" value="SURFEIT LOCUS PROTEIN 1"/>
    <property type="match status" value="1"/>
</dbReference>
<dbReference type="AlphaFoldDB" id="A0A5A7R0J4"/>
<feature type="compositionally biased region" description="Polar residues" evidence="6">
    <location>
        <begin position="211"/>
        <end position="220"/>
    </location>
</feature>
<evidence type="ECO:0000313" key="7">
    <source>
        <dbReference type="EMBL" id="GER50247.1"/>
    </source>
</evidence>
<evidence type="ECO:0000256" key="5">
    <source>
        <dbReference type="RuleBase" id="RU363076"/>
    </source>
</evidence>
<keyword evidence="3" id="KW-1133">Transmembrane helix</keyword>
<dbReference type="CDD" id="cd06662">
    <property type="entry name" value="SURF1"/>
    <property type="match status" value="1"/>
</dbReference>
<organism evidence="7 8">
    <name type="scientific">Striga asiatica</name>
    <name type="common">Asiatic witchweed</name>
    <name type="synonym">Buchnera asiatica</name>
    <dbReference type="NCBI Taxonomy" id="4170"/>
    <lineage>
        <taxon>Eukaryota</taxon>
        <taxon>Viridiplantae</taxon>
        <taxon>Streptophyta</taxon>
        <taxon>Embryophyta</taxon>
        <taxon>Tracheophyta</taxon>
        <taxon>Spermatophyta</taxon>
        <taxon>Magnoliopsida</taxon>
        <taxon>eudicotyledons</taxon>
        <taxon>Gunneridae</taxon>
        <taxon>Pentapetalae</taxon>
        <taxon>asterids</taxon>
        <taxon>lamiids</taxon>
        <taxon>Lamiales</taxon>
        <taxon>Orobanchaceae</taxon>
        <taxon>Buchnereae</taxon>
        <taxon>Striga</taxon>
    </lineage>
</organism>
<keyword evidence="2" id="KW-0812">Transmembrane</keyword>
<proteinExistence type="inferred from homology"/>
<dbReference type="OrthoDB" id="10040024at2759"/>
<feature type="non-terminal residue" evidence="7">
    <location>
        <position position="220"/>
    </location>
</feature>
<dbReference type="PANTHER" id="PTHR23427">
    <property type="entry name" value="SURFEIT LOCUS PROTEIN"/>
    <property type="match status" value="1"/>
</dbReference>
<evidence type="ECO:0000256" key="1">
    <source>
        <dbReference type="ARBA" id="ARBA00004370"/>
    </source>
</evidence>
<dbReference type="EMBL" id="BKCP01009181">
    <property type="protein sequence ID" value="GER50247.1"/>
    <property type="molecule type" value="Genomic_DNA"/>
</dbReference>
<name>A0A5A7R0J4_STRAF</name>
<evidence type="ECO:0000256" key="6">
    <source>
        <dbReference type="SAM" id="MobiDB-lite"/>
    </source>
</evidence>
<reference evidence="8" key="1">
    <citation type="journal article" date="2019" name="Curr. Biol.">
        <title>Genome Sequence of Striga asiatica Provides Insight into the Evolution of Plant Parasitism.</title>
        <authorList>
            <person name="Yoshida S."/>
            <person name="Kim S."/>
            <person name="Wafula E.K."/>
            <person name="Tanskanen J."/>
            <person name="Kim Y.M."/>
            <person name="Honaas L."/>
            <person name="Yang Z."/>
            <person name="Spallek T."/>
            <person name="Conn C.E."/>
            <person name="Ichihashi Y."/>
            <person name="Cheong K."/>
            <person name="Cui S."/>
            <person name="Der J.P."/>
            <person name="Gundlach H."/>
            <person name="Jiao Y."/>
            <person name="Hori C."/>
            <person name="Ishida J.K."/>
            <person name="Kasahara H."/>
            <person name="Kiba T."/>
            <person name="Kim M.S."/>
            <person name="Koo N."/>
            <person name="Laohavisit A."/>
            <person name="Lee Y.H."/>
            <person name="Lumba S."/>
            <person name="McCourt P."/>
            <person name="Mortimer J.C."/>
            <person name="Mutuku J.M."/>
            <person name="Nomura T."/>
            <person name="Sasaki-Sekimoto Y."/>
            <person name="Seto Y."/>
            <person name="Wang Y."/>
            <person name="Wakatake T."/>
            <person name="Sakakibara H."/>
            <person name="Demura T."/>
            <person name="Yamaguchi S."/>
            <person name="Yoneyama K."/>
            <person name="Manabe R.I."/>
            <person name="Nelson D.C."/>
            <person name="Schulman A.H."/>
            <person name="Timko M.P."/>
            <person name="dePamphilis C.W."/>
            <person name="Choi D."/>
            <person name="Shirasu K."/>
        </authorList>
    </citation>
    <scope>NUCLEOTIDE SEQUENCE [LARGE SCALE GENOMIC DNA]</scope>
    <source>
        <strain evidence="8">cv. UVA1</strain>
    </source>
</reference>
<dbReference type="PROSITE" id="PS50895">
    <property type="entry name" value="SURF1"/>
    <property type="match status" value="1"/>
</dbReference>
<comment type="caution">
    <text evidence="7">The sequence shown here is derived from an EMBL/GenBank/DDBJ whole genome shotgun (WGS) entry which is preliminary data.</text>
</comment>
<comment type="subcellular location">
    <subcellularLocation>
        <location evidence="1">Membrane</location>
    </subcellularLocation>
    <subcellularLocation>
        <location evidence="5">Mitochondrion inner membrane</location>
        <topology evidence="5">Multi-pass membrane protein</topology>
    </subcellularLocation>
</comment>
<dbReference type="Proteomes" id="UP000325081">
    <property type="component" value="Unassembled WGS sequence"/>
</dbReference>
<keyword evidence="8" id="KW-1185">Reference proteome</keyword>
<comment type="function">
    <text evidence="5">Probably involved in the biogenesis of the COX complex.</text>
</comment>
<dbReference type="InterPro" id="IPR045214">
    <property type="entry name" value="Surf1/Surf4"/>
</dbReference>
<dbReference type="InterPro" id="IPR002994">
    <property type="entry name" value="Surf1/Shy1"/>
</dbReference>
<keyword evidence="5" id="KW-0999">Mitochondrion inner membrane</keyword>
<accession>A0A5A7R0J4</accession>
<sequence length="220" mass="24898">MAAEFIFRTLRWRLKPPIPPKWAPPSSLISNSTPAISNLPRKEQAYIEFAEQGRSTWSKLLLFIPGAVTFGLGTWQIIRRQEKIKMLEYRKSRLEMEPIKGDIVVSSNGSVDSMGFRRVQCRGVFDEKKSIYVGPRSRSISGVTENGYYVITPLVPVPGDPESMQSPILVNRGWVPRSWRDKALGPSQDILPPSSPLPSTPEGPRSFWSRFWSNKPESPK</sequence>
<dbReference type="Pfam" id="PF02104">
    <property type="entry name" value="SURF1"/>
    <property type="match status" value="1"/>
</dbReference>
<protein>
    <recommendedName>
        <fullName evidence="5">SURF1-like protein</fullName>
    </recommendedName>
</protein>
<dbReference type="GO" id="GO:0005743">
    <property type="term" value="C:mitochondrial inner membrane"/>
    <property type="evidence" value="ECO:0007669"/>
    <property type="project" value="UniProtKB-SubCell"/>
</dbReference>
<feature type="region of interest" description="Disordered" evidence="6">
    <location>
        <begin position="185"/>
        <end position="220"/>
    </location>
</feature>